<dbReference type="InterPro" id="IPR052341">
    <property type="entry name" value="LOG_family_nucleotidases"/>
</dbReference>
<accession>A0A5C0B478</accession>
<dbReference type="AlphaFoldDB" id="A0A5C0B478"/>
<dbReference type="KEGG" id="pacr:FXN63_16975"/>
<dbReference type="SUPFAM" id="SSF102405">
    <property type="entry name" value="MCP/YpsA-like"/>
    <property type="match status" value="1"/>
</dbReference>
<reference evidence="3 4" key="1">
    <citation type="submission" date="2019-08" db="EMBL/GenBank/DDBJ databases">
        <title>Amphibian skin-associated Pigmentiphaga: genome sequence and occurrence across geography and hosts.</title>
        <authorList>
            <person name="Bletz M.C."/>
            <person name="Bunk B."/>
            <person name="Sproeer C."/>
            <person name="Biwer P."/>
            <person name="Reiter S."/>
            <person name="Rabemananjara F.C.E."/>
            <person name="Schulz S."/>
            <person name="Overmann J."/>
            <person name="Vences M."/>
        </authorList>
    </citation>
    <scope>NUCLEOTIDE SEQUENCE [LARGE SCALE GENOMIC DNA]</scope>
    <source>
        <strain evidence="3 4">Mada1488</strain>
    </source>
</reference>
<protein>
    <recommendedName>
        <fullName evidence="2">Cytokinin riboside 5'-monophosphate phosphoribohydrolase</fullName>
        <ecNumber evidence="2">3.2.2.n1</ecNumber>
    </recommendedName>
</protein>
<comment type="similarity">
    <text evidence="2">Belongs to the LOG family.</text>
</comment>
<dbReference type="Pfam" id="PF03641">
    <property type="entry name" value="Lysine_decarbox"/>
    <property type="match status" value="1"/>
</dbReference>
<organism evidence="3 4">
    <name type="scientific">Pigmentiphaga aceris</name>
    <dbReference type="NCBI Taxonomy" id="1940612"/>
    <lineage>
        <taxon>Bacteria</taxon>
        <taxon>Pseudomonadati</taxon>
        <taxon>Pseudomonadota</taxon>
        <taxon>Betaproteobacteria</taxon>
        <taxon>Burkholderiales</taxon>
        <taxon>Alcaligenaceae</taxon>
        <taxon>Pigmentiphaga</taxon>
    </lineage>
</organism>
<dbReference type="RefSeq" id="WP_148816394.1">
    <property type="nucleotide sequence ID" value="NZ_CP043046.1"/>
</dbReference>
<comment type="catalytic activity">
    <reaction evidence="1">
        <text>AMP + H2O = D-ribose 5-phosphate + adenine</text>
        <dbReference type="Rhea" id="RHEA:20129"/>
        <dbReference type="ChEBI" id="CHEBI:15377"/>
        <dbReference type="ChEBI" id="CHEBI:16708"/>
        <dbReference type="ChEBI" id="CHEBI:78346"/>
        <dbReference type="ChEBI" id="CHEBI:456215"/>
        <dbReference type="EC" id="3.2.2.4"/>
    </reaction>
</comment>
<keyword evidence="2" id="KW-0203">Cytokinin biosynthesis</keyword>
<name>A0A5C0B478_9BURK</name>
<dbReference type="GO" id="GO:0008714">
    <property type="term" value="F:AMP nucleosidase activity"/>
    <property type="evidence" value="ECO:0007669"/>
    <property type="project" value="UniProtKB-EC"/>
</dbReference>
<sequence>MKTANNTKRIPGFGDVVSAEHTTSVKARESWHVLGIMSEFVEAAERLKDIRPAVSIFGSARTKTDDPLYALTEDIARRLSDAGFSVISGGGPGIMEAANKGAFAGASLSVGLNIELPFEQHDNPYLDVSVQFRHFFPRKVAFVKYTSAYVVMPGGFGTLDELFEALTLVQTGKSRSMPIILVDSAYWSGLVAWIKEQTLARKLISPGDPDLLQIIDDPAKVVDAIFDFYQRRGFADSAGEREQLLKL</sequence>
<dbReference type="OrthoDB" id="9801098at2"/>
<dbReference type="PANTHER" id="PTHR43393">
    <property type="entry name" value="CYTOKININ RIBOSIDE 5'-MONOPHOSPHATE PHOSPHORIBOHYDROLASE"/>
    <property type="match status" value="1"/>
</dbReference>
<evidence type="ECO:0000313" key="3">
    <source>
        <dbReference type="EMBL" id="QEI07347.1"/>
    </source>
</evidence>
<proteinExistence type="inferred from homology"/>
<dbReference type="NCBIfam" id="TIGR00730">
    <property type="entry name" value="Rossman fold protein, TIGR00730 family"/>
    <property type="match status" value="1"/>
</dbReference>
<keyword evidence="2" id="KW-0378">Hydrolase</keyword>
<dbReference type="GO" id="GO:0009691">
    <property type="term" value="P:cytokinin biosynthetic process"/>
    <property type="evidence" value="ECO:0007669"/>
    <property type="project" value="UniProtKB-UniRule"/>
</dbReference>
<dbReference type="Gene3D" id="3.40.50.450">
    <property type="match status" value="1"/>
</dbReference>
<dbReference type="EC" id="3.2.2.n1" evidence="2"/>
<dbReference type="GO" id="GO:0005829">
    <property type="term" value="C:cytosol"/>
    <property type="evidence" value="ECO:0007669"/>
    <property type="project" value="TreeGrafter"/>
</dbReference>
<gene>
    <name evidence="3" type="ORF">FXN63_16975</name>
</gene>
<evidence type="ECO:0000256" key="1">
    <source>
        <dbReference type="ARBA" id="ARBA00000274"/>
    </source>
</evidence>
<dbReference type="Proteomes" id="UP000325161">
    <property type="component" value="Chromosome"/>
</dbReference>
<dbReference type="InterPro" id="IPR005269">
    <property type="entry name" value="LOG"/>
</dbReference>
<evidence type="ECO:0000313" key="4">
    <source>
        <dbReference type="Proteomes" id="UP000325161"/>
    </source>
</evidence>
<evidence type="ECO:0000256" key="2">
    <source>
        <dbReference type="RuleBase" id="RU363015"/>
    </source>
</evidence>
<dbReference type="InterPro" id="IPR031100">
    <property type="entry name" value="LOG_fam"/>
</dbReference>
<keyword evidence="4" id="KW-1185">Reference proteome</keyword>
<dbReference type="PANTHER" id="PTHR43393:SF2">
    <property type="entry name" value="CYTOKININ RIBOSIDE 5'-MONOPHOSPHATE PHOSPHORIBOHYDROLASE"/>
    <property type="match status" value="1"/>
</dbReference>
<dbReference type="EMBL" id="CP043046">
    <property type="protein sequence ID" value="QEI07347.1"/>
    <property type="molecule type" value="Genomic_DNA"/>
</dbReference>